<gene>
    <name evidence="2" type="ORF">BHC54_09445</name>
</gene>
<protein>
    <recommendedName>
        <fullName evidence="1">Phosphoadenosine phosphosulphate reductase domain-containing protein</fullName>
    </recommendedName>
</protein>
<dbReference type="InterPro" id="IPR050128">
    <property type="entry name" value="Sulfate_adenylyltrnsfr_sub2"/>
</dbReference>
<accession>A0A2N9X6U9</accession>
<dbReference type="Gene3D" id="3.40.50.620">
    <property type="entry name" value="HUPs"/>
    <property type="match status" value="1"/>
</dbReference>
<dbReference type="Proteomes" id="UP000230202">
    <property type="component" value="Unassembled WGS sequence"/>
</dbReference>
<dbReference type="PANTHER" id="PTHR43196:SF2">
    <property type="entry name" value="PHOSPHOADENOSINE PHOSPHOSULFATE REDUCTASE"/>
    <property type="match status" value="1"/>
</dbReference>
<dbReference type="Pfam" id="PF01507">
    <property type="entry name" value="PAPS_reduct"/>
    <property type="match status" value="1"/>
</dbReference>
<evidence type="ECO:0000313" key="2">
    <source>
        <dbReference type="EMBL" id="PIT38902.1"/>
    </source>
</evidence>
<feature type="domain" description="Phosphoadenosine phosphosulphate reductase" evidence="1">
    <location>
        <begin position="5"/>
        <end position="219"/>
    </location>
</feature>
<dbReference type="SUPFAM" id="SSF52402">
    <property type="entry name" value="Adenine nucleotide alpha hydrolases-like"/>
    <property type="match status" value="1"/>
</dbReference>
<evidence type="ECO:0000313" key="3">
    <source>
        <dbReference type="Proteomes" id="UP000230202"/>
    </source>
</evidence>
<keyword evidence="3" id="KW-1185">Reference proteome</keyword>
<reference evidence="2" key="1">
    <citation type="journal article" date="2017" name="MBio">
        <title>Type VI secretion-mediated competition in the bee gut microbiome.</title>
        <authorList>
            <person name="Steele M.I."/>
            <person name="Kwong W.K."/>
            <person name="Powell J.E."/>
            <person name="Whiteley M."/>
            <person name="Moran N.A."/>
        </authorList>
    </citation>
    <scope>NUCLEOTIDE SEQUENCE [LARGE SCALE GENOMIC DNA]</scope>
    <source>
        <strain evidence="2">WkB273</strain>
    </source>
</reference>
<dbReference type="AlphaFoldDB" id="A0A2N9X6U9"/>
<dbReference type="OrthoDB" id="9794018at2"/>
<dbReference type="InterPro" id="IPR014729">
    <property type="entry name" value="Rossmann-like_a/b/a_fold"/>
</dbReference>
<dbReference type="InterPro" id="IPR002500">
    <property type="entry name" value="PAPS_reduct_dom"/>
</dbReference>
<dbReference type="PANTHER" id="PTHR43196">
    <property type="entry name" value="SULFATE ADENYLYLTRANSFERASE SUBUNIT 2"/>
    <property type="match status" value="1"/>
</dbReference>
<sequence>MDYNVVSVSGGKDSTAVLLLALERNAPNLKAVFADTGNEHPITYDYLEYLDKKVHPITIVKADFTEDLNRRSDYIQNHWLEEGKSQYEIDKAVEALKPTGNPFLDLCLYKGRFPSPRAAFCTKMLKKEVIDQQVFSPLLTEGYDVNSWVGVRADESPRRAALKVSEFAKDLKGSKLWIYRPVLKWTAQDCFNLHKKHGIEPNPLYKMGMSRVGCMPCMQCRKTELLEISKRFPEEFERIKNWEERVSNASKRGSATFFPAKADELGKYPKIDTVISNLKYKQSYEFQEELFEPMCSSVYGLCE</sequence>
<name>A0A2N9X6U9_9NEIS</name>
<dbReference type="EMBL" id="MEIL01000029">
    <property type="protein sequence ID" value="PIT38902.1"/>
    <property type="molecule type" value="Genomic_DNA"/>
</dbReference>
<organism evidence="2 3">
    <name type="scientific">Snodgrassella alvi</name>
    <dbReference type="NCBI Taxonomy" id="1196083"/>
    <lineage>
        <taxon>Bacteria</taxon>
        <taxon>Pseudomonadati</taxon>
        <taxon>Pseudomonadota</taxon>
        <taxon>Betaproteobacteria</taxon>
        <taxon>Neisseriales</taxon>
        <taxon>Neisseriaceae</taxon>
        <taxon>Snodgrassella</taxon>
    </lineage>
</organism>
<evidence type="ECO:0000259" key="1">
    <source>
        <dbReference type="Pfam" id="PF01507"/>
    </source>
</evidence>
<proteinExistence type="predicted"/>
<comment type="caution">
    <text evidence="2">The sequence shown here is derived from an EMBL/GenBank/DDBJ whole genome shotgun (WGS) entry which is preliminary data.</text>
</comment>
<dbReference type="GO" id="GO:0003824">
    <property type="term" value="F:catalytic activity"/>
    <property type="evidence" value="ECO:0007669"/>
    <property type="project" value="InterPro"/>
</dbReference>